<dbReference type="SUPFAM" id="SSF51197">
    <property type="entry name" value="Clavaminate synthase-like"/>
    <property type="match status" value="1"/>
</dbReference>
<dbReference type="RefSeq" id="WP_147147146.1">
    <property type="nucleotide sequence ID" value="NZ_BKAJ01000020.1"/>
</dbReference>
<dbReference type="EMBL" id="BKAJ01000020">
    <property type="protein sequence ID" value="GEP54008.1"/>
    <property type="molecule type" value="Genomic_DNA"/>
</dbReference>
<gene>
    <name evidence="2" type="ORF">RSO01_11740</name>
</gene>
<feature type="region of interest" description="Disordered" evidence="1">
    <location>
        <begin position="76"/>
        <end position="99"/>
    </location>
</feature>
<sequence length="335" mass="37236">MGNQTFRQLVEQHPEILADRHKLAFTRQDSAAESATRFREEGVVMLRGVIPTDTLDECRRAFGRFVGTLGKPRRNFDDSAMAVDDGPSPNWDKGEEDSGSWHPPWVVRDMDQSPTAMVLSELIKSWAWPVIERICDSTDIVVMFGLCLARHRIDEDLLLGVHQDVTAVNPEVPLSIWIPLGEVAPKKHSGLGFIVPSPGHALPADSSNDVGVDYLMSNLDKVWVPHYHAGDLTIHSRYSPHFTTGYGTRSERYSLEIRLWAKEDHLAKYYDPSLRVSRRNGVPVIVETKCSLGIGAHAFLANTAMLAMQPASAPAARRRAPIGQTLMGALRSVVR</sequence>
<accession>A0A512N4W7</accession>
<comment type="caution">
    <text evidence="2">The sequence shown here is derived from an EMBL/GenBank/DDBJ whole genome shotgun (WGS) entry which is preliminary data.</text>
</comment>
<dbReference type="Proteomes" id="UP000321058">
    <property type="component" value="Unassembled WGS sequence"/>
</dbReference>
<protein>
    <recommendedName>
        <fullName evidence="4">Phytanoyl-CoA dioxygenase</fullName>
    </recommendedName>
</protein>
<evidence type="ECO:0000313" key="3">
    <source>
        <dbReference type="Proteomes" id="UP000321058"/>
    </source>
</evidence>
<proteinExistence type="predicted"/>
<keyword evidence="3" id="KW-1185">Reference proteome</keyword>
<dbReference type="OrthoDB" id="9817600at2"/>
<organism evidence="2 3">
    <name type="scientific">Reyranella soli</name>
    <dbReference type="NCBI Taxonomy" id="1230389"/>
    <lineage>
        <taxon>Bacteria</taxon>
        <taxon>Pseudomonadati</taxon>
        <taxon>Pseudomonadota</taxon>
        <taxon>Alphaproteobacteria</taxon>
        <taxon>Hyphomicrobiales</taxon>
        <taxon>Reyranellaceae</taxon>
        <taxon>Reyranella</taxon>
    </lineage>
</organism>
<name>A0A512N4W7_9HYPH</name>
<evidence type="ECO:0000256" key="1">
    <source>
        <dbReference type="SAM" id="MobiDB-lite"/>
    </source>
</evidence>
<reference evidence="2 3" key="1">
    <citation type="submission" date="2019-07" db="EMBL/GenBank/DDBJ databases">
        <title>Whole genome shotgun sequence of Reyranella soli NBRC 108950.</title>
        <authorList>
            <person name="Hosoyama A."/>
            <person name="Uohara A."/>
            <person name="Ohji S."/>
            <person name="Ichikawa N."/>
        </authorList>
    </citation>
    <scope>NUCLEOTIDE SEQUENCE [LARGE SCALE GENOMIC DNA]</scope>
    <source>
        <strain evidence="2 3">NBRC 108950</strain>
    </source>
</reference>
<evidence type="ECO:0008006" key="4">
    <source>
        <dbReference type="Google" id="ProtNLM"/>
    </source>
</evidence>
<evidence type="ECO:0000313" key="2">
    <source>
        <dbReference type="EMBL" id="GEP54008.1"/>
    </source>
</evidence>
<dbReference type="Gene3D" id="2.60.120.620">
    <property type="entry name" value="q2cbj1_9rhob like domain"/>
    <property type="match status" value="1"/>
</dbReference>
<dbReference type="AlphaFoldDB" id="A0A512N4W7"/>